<dbReference type="Proteomes" id="UP000798662">
    <property type="component" value="Chromosome 1"/>
</dbReference>
<sequence>MTASSLPPALPLLSPSTSLGRLLPTPTQLLASLAFAGIHAAWAVQVAYATPHLRSLGLSDGGAALAWLAGPVTGVLVQPTVGALSDGWVSRHGRRRPFVAGGAAGTAAGLLLFSHAEAVATMLVGGGSSSSGGGGGSDGVGALGGVGGVAGVAGGGDDVTLQTARVVALVGFWLADACLNMAQTPARALLVDGVDLRGGDVLPALTYVAIFSLYIYATDWGGALLSPPPPDPSSSAYAHGVRAAIVGLLSAAGVAAVTAAAMPAVTAAVGVRAVWAAVLWGFAAALAAAPAVRGRVGLTALLSVTGVPMGVAATLPWAAAAATAVARRDGSDGGGGHGGDGGGGGGGDGGCRGGGDGGGGGGRADATGRILGIFNLSQCIPNMLVSLASAGLVRRLGAGAPGLARVLALTAVPVAVAAVGVACMAPPAGLDGSAAAHERGGSGAGAAFAKDVEWDGGGGGGGRREDDDADSTDGEEDVEVLVVAPRELDGRSVAGGSEGGGGGAPPAG</sequence>
<keyword evidence="2" id="KW-1185">Reference proteome</keyword>
<gene>
    <name evidence="1" type="ORF">I4F81_003394</name>
</gene>
<proteinExistence type="predicted"/>
<name>A0ACC3BSC7_PYRYE</name>
<evidence type="ECO:0000313" key="2">
    <source>
        <dbReference type="Proteomes" id="UP000798662"/>
    </source>
</evidence>
<organism evidence="1 2">
    <name type="scientific">Pyropia yezoensis</name>
    <name type="common">Susabi-nori</name>
    <name type="synonym">Porphyra yezoensis</name>
    <dbReference type="NCBI Taxonomy" id="2788"/>
    <lineage>
        <taxon>Eukaryota</taxon>
        <taxon>Rhodophyta</taxon>
        <taxon>Bangiophyceae</taxon>
        <taxon>Bangiales</taxon>
        <taxon>Bangiaceae</taxon>
        <taxon>Pyropia</taxon>
    </lineage>
</organism>
<reference evidence="1" key="1">
    <citation type="submission" date="2019-11" db="EMBL/GenBank/DDBJ databases">
        <title>Nori genome reveals adaptations in red seaweeds to the harsh intertidal environment.</title>
        <authorList>
            <person name="Wang D."/>
            <person name="Mao Y."/>
        </authorList>
    </citation>
    <scope>NUCLEOTIDE SEQUENCE</scope>
    <source>
        <tissue evidence="1">Gametophyte</tissue>
    </source>
</reference>
<comment type="caution">
    <text evidence="1">The sequence shown here is derived from an EMBL/GenBank/DDBJ whole genome shotgun (WGS) entry which is preliminary data.</text>
</comment>
<protein>
    <submittedName>
        <fullName evidence="1">Uncharacterized protein</fullName>
    </submittedName>
</protein>
<accession>A0ACC3BSC7</accession>
<dbReference type="EMBL" id="CM020618">
    <property type="protein sequence ID" value="KAK1860807.1"/>
    <property type="molecule type" value="Genomic_DNA"/>
</dbReference>
<evidence type="ECO:0000313" key="1">
    <source>
        <dbReference type="EMBL" id="KAK1860807.1"/>
    </source>
</evidence>